<keyword evidence="3" id="KW-0812">Transmembrane</keyword>
<dbReference type="Proteomes" id="UP000184080">
    <property type="component" value="Unassembled WGS sequence"/>
</dbReference>
<feature type="transmembrane region" description="Helical" evidence="3">
    <location>
        <begin position="110"/>
        <end position="128"/>
    </location>
</feature>
<dbReference type="SMART" id="SM00283">
    <property type="entry name" value="MA"/>
    <property type="match status" value="1"/>
</dbReference>
<dbReference type="PANTHER" id="PTHR32089">
    <property type="entry name" value="METHYL-ACCEPTING CHEMOTAXIS PROTEIN MCPB"/>
    <property type="match status" value="1"/>
</dbReference>
<dbReference type="GO" id="GO:0007165">
    <property type="term" value="P:signal transduction"/>
    <property type="evidence" value="ECO:0007669"/>
    <property type="project" value="UniProtKB-KW"/>
</dbReference>
<evidence type="ECO:0000259" key="4">
    <source>
        <dbReference type="PROSITE" id="PS50111"/>
    </source>
</evidence>
<organism evidence="5 6">
    <name type="scientific">Clostridium amylolyticum</name>
    <dbReference type="NCBI Taxonomy" id="1121298"/>
    <lineage>
        <taxon>Bacteria</taxon>
        <taxon>Bacillati</taxon>
        <taxon>Bacillota</taxon>
        <taxon>Clostridia</taxon>
        <taxon>Eubacteriales</taxon>
        <taxon>Clostridiaceae</taxon>
        <taxon>Clostridium</taxon>
    </lineage>
</organism>
<accession>A0A1M6BX14</accession>
<dbReference type="AlphaFoldDB" id="A0A1M6BX14"/>
<evidence type="ECO:0000256" key="3">
    <source>
        <dbReference type="SAM" id="Phobius"/>
    </source>
</evidence>
<dbReference type="OrthoDB" id="2542987at2"/>
<dbReference type="PROSITE" id="PS50111">
    <property type="entry name" value="CHEMOTAXIS_TRANSDUC_2"/>
    <property type="match status" value="1"/>
</dbReference>
<dbReference type="Pfam" id="PF00015">
    <property type="entry name" value="MCPsignal"/>
    <property type="match status" value="1"/>
</dbReference>
<dbReference type="RefSeq" id="WP_073004069.1">
    <property type="nucleotide sequence ID" value="NZ_FQZO01000001.1"/>
</dbReference>
<dbReference type="STRING" id="1121298.SAMN05444401_0926"/>
<dbReference type="PANTHER" id="PTHR32089:SF112">
    <property type="entry name" value="LYSOZYME-LIKE PROTEIN-RELATED"/>
    <property type="match status" value="1"/>
</dbReference>
<dbReference type="Gene3D" id="1.10.287.950">
    <property type="entry name" value="Methyl-accepting chemotaxis protein"/>
    <property type="match status" value="1"/>
</dbReference>
<proteinExistence type="predicted"/>
<keyword evidence="3" id="KW-1133">Transmembrane helix</keyword>
<feature type="transmembrane region" description="Helical" evidence="3">
    <location>
        <begin position="140"/>
        <end position="159"/>
    </location>
</feature>
<dbReference type="GO" id="GO:0016020">
    <property type="term" value="C:membrane"/>
    <property type="evidence" value="ECO:0007669"/>
    <property type="project" value="InterPro"/>
</dbReference>
<sequence>MESQYNIQKVNKFNVSLICLFSFLLTVQGFVVTGVNRGLIVLAATGGASLVACAFMLFKLPDKLACIFIPLCPVLGITILAMAGGGSLGILVGYLVCCCMASLYFNKGSLIIYIIIVDMIFILSNFIFKQNLMGTIISTREVIVQFVMVNIGGTVLYFLTKWGNEYLTSALSSEKKAKEFLDELKNTFNGVEQTAVTLNERLLDFMSHIESTSKSSEAITHGIHEIAKGTEEEANVITSISEMMKQAQERLTQTHQQSKAIESISWEVKDIAKDNGREITAMKELMKTIHSTVEHELQTVSELGNNMVNIHEFLGAITNIAEQTNLLALNAAIEAARAGEAGKGFAVVAEEIRKLSDESNSTAKQINDIITALQQKVTVAVESAKNGNASVLEGSAAVDKINESIESMVKSFGSMQDYIQEEFKSVDGITKLFVNIEENLESSAAIMEEHSATTEEITATMDEQNDKISEMVNIIRSIENLSKNMKNLAQKK</sequence>
<keyword evidence="1 2" id="KW-0807">Transducer</keyword>
<evidence type="ECO:0000256" key="1">
    <source>
        <dbReference type="ARBA" id="ARBA00023224"/>
    </source>
</evidence>
<dbReference type="InterPro" id="IPR004089">
    <property type="entry name" value="MCPsignal_dom"/>
</dbReference>
<reference evidence="5 6" key="1">
    <citation type="submission" date="2016-11" db="EMBL/GenBank/DDBJ databases">
        <authorList>
            <person name="Jaros S."/>
            <person name="Januszkiewicz K."/>
            <person name="Wedrychowicz H."/>
        </authorList>
    </citation>
    <scope>NUCLEOTIDE SEQUENCE [LARGE SCALE GENOMIC DNA]</scope>
    <source>
        <strain evidence="5 6">DSM 21864</strain>
    </source>
</reference>
<feature type="transmembrane region" description="Helical" evidence="3">
    <location>
        <begin position="79"/>
        <end position="104"/>
    </location>
</feature>
<name>A0A1M6BX14_9CLOT</name>
<evidence type="ECO:0000313" key="5">
    <source>
        <dbReference type="EMBL" id="SHI53305.1"/>
    </source>
</evidence>
<dbReference type="SUPFAM" id="SSF58104">
    <property type="entry name" value="Methyl-accepting chemotaxis protein (MCP) signaling domain"/>
    <property type="match status" value="1"/>
</dbReference>
<evidence type="ECO:0000256" key="2">
    <source>
        <dbReference type="PROSITE-ProRule" id="PRU00284"/>
    </source>
</evidence>
<dbReference type="EMBL" id="FQZO01000001">
    <property type="protein sequence ID" value="SHI53305.1"/>
    <property type="molecule type" value="Genomic_DNA"/>
</dbReference>
<keyword evidence="3" id="KW-0472">Membrane</keyword>
<feature type="domain" description="Methyl-accepting transducer" evidence="4">
    <location>
        <begin position="208"/>
        <end position="458"/>
    </location>
</feature>
<keyword evidence="6" id="KW-1185">Reference proteome</keyword>
<feature type="transmembrane region" description="Helical" evidence="3">
    <location>
        <begin position="39"/>
        <end position="58"/>
    </location>
</feature>
<evidence type="ECO:0000313" key="6">
    <source>
        <dbReference type="Proteomes" id="UP000184080"/>
    </source>
</evidence>
<gene>
    <name evidence="5" type="ORF">SAMN05444401_0926</name>
</gene>
<protein>
    <submittedName>
        <fullName evidence="5">Methyl-accepting chemotaxis sensory transducer</fullName>
    </submittedName>
</protein>